<comment type="caution">
    <text evidence="1">The sequence shown here is derived from an EMBL/GenBank/DDBJ whole genome shotgun (WGS) entry which is preliminary data.</text>
</comment>
<dbReference type="AlphaFoldDB" id="A0A9Q1FYB1"/>
<protein>
    <submittedName>
        <fullName evidence="1">Uncharacterized protein</fullName>
    </submittedName>
</protein>
<name>A0A9Q1FYB1_SYNKA</name>
<evidence type="ECO:0000313" key="2">
    <source>
        <dbReference type="Proteomes" id="UP001152622"/>
    </source>
</evidence>
<organism evidence="1 2">
    <name type="scientific">Synaphobranchus kaupii</name>
    <name type="common">Kaup's arrowtooth eel</name>
    <dbReference type="NCBI Taxonomy" id="118154"/>
    <lineage>
        <taxon>Eukaryota</taxon>
        <taxon>Metazoa</taxon>
        <taxon>Chordata</taxon>
        <taxon>Craniata</taxon>
        <taxon>Vertebrata</taxon>
        <taxon>Euteleostomi</taxon>
        <taxon>Actinopterygii</taxon>
        <taxon>Neopterygii</taxon>
        <taxon>Teleostei</taxon>
        <taxon>Anguilliformes</taxon>
        <taxon>Synaphobranchidae</taxon>
        <taxon>Synaphobranchus</taxon>
    </lineage>
</organism>
<proteinExistence type="predicted"/>
<dbReference type="Proteomes" id="UP001152622">
    <property type="component" value="Chromosome 3"/>
</dbReference>
<gene>
    <name evidence="1" type="ORF">SKAU_G00096570</name>
</gene>
<evidence type="ECO:0000313" key="1">
    <source>
        <dbReference type="EMBL" id="KAJ8369629.1"/>
    </source>
</evidence>
<dbReference type="EMBL" id="JAINUF010000003">
    <property type="protein sequence ID" value="KAJ8369629.1"/>
    <property type="molecule type" value="Genomic_DNA"/>
</dbReference>
<reference evidence="1" key="1">
    <citation type="journal article" date="2023" name="Science">
        <title>Genome structures resolve the early diversification of teleost fishes.</title>
        <authorList>
            <person name="Parey E."/>
            <person name="Louis A."/>
            <person name="Montfort J."/>
            <person name="Bouchez O."/>
            <person name="Roques C."/>
            <person name="Iampietro C."/>
            <person name="Lluch J."/>
            <person name="Castinel A."/>
            <person name="Donnadieu C."/>
            <person name="Desvignes T."/>
            <person name="Floi Bucao C."/>
            <person name="Jouanno E."/>
            <person name="Wen M."/>
            <person name="Mejri S."/>
            <person name="Dirks R."/>
            <person name="Jansen H."/>
            <person name="Henkel C."/>
            <person name="Chen W.J."/>
            <person name="Zahm M."/>
            <person name="Cabau C."/>
            <person name="Klopp C."/>
            <person name="Thompson A.W."/>
            <person name="Robinson-Rechavi M."/>
            <person name="Braasch I."/>
            <person name="Lecointre G."/>
            <person name="Bobe J."/>
            <person name="Postlethwait J.H."/>
            <person name="Berthelot C."/>
            <person name="Roest Crollius H."/>
            <person name="Guiguen Y."/>
        </authorList>
    </citation>
    <scope>NUCLEOTIDE SEQUENCE</scope>
    <source>
        <strain evidence="1">WJC10195</strain>
    </source>
</reference>
<accession>A0A9Q1FYB1</accession>
<keyword evidence="2" id="KW-1185">Reference proteome</keyword>
<sequence>MGWLQLGNQVPMVCMPAYEWGERMEKQVAEPCVLKESRGSALRNYCGGELSFLPIHSTDQGSVIECSGERDGTPPARLQHGPNLIHMERHCATKLDFSMVRCPGPGYVWASVHSFLTLIPDPYGTTEKLWTSHDPYGMTD</sequence>